<dbReference type="InterPro" id="IPR001753">
    <property type="entry name" value="Enoyl-CoA_hydra/iso"/>
</dbReference>
<dbReference type="PROSITE" id="PS00166">
    <property type="entry name" value="ENOYL_COA_HYDRATASE"/>
    <property type="match status" value="1"/>
</dbReference>
<dbReference type="CDD" id="cd06558">
    <property type="entry name" value="crotonase-like"/>
    <property type="match status" value="1"/>
</dbReference>
<dbReference type="GO" id="GO:0003824">
    <property type="term" value="F:catalytic activity"/>
    <property type="evidence" value="ECO:0007669"/>
    <property type="project" value="InterPro"/>
</dbReference>
<sequence length="295" mass="31825">MGKWRTEARFVGMAVDAGVARVTLDHPARRNALSWDMLVELRAALLEADDLRAVRVIVLEGAGPDFCAGYDMQSAYARYASEAAGEGSADLYRSGSGSFDDDAWKLERFQELLRTPFTLHKPVIAKVHGHCVAGGTDLALYCDMVIAADDARIGFPATRAMGSPPNQMWFYNVGPQWAKRLLLSGDVVSGADAARIGLAVASAPATSLEEEVMTLARRLATIDAELLATNKRIVNIALELAGAGTIARLAAEMDSRAHLSRAKREFDADVAAMGFKAAARRRDEPFGDGTVRPSW</sequence>
<accession>A0A370FED7</accession>
<dbReference type="SUPFAM" id="SSF52096">
    <property type="entry name" value="ClpP/crotonase"/>
    <property type="match status" value="1"/>
</dbReference>
<dbReference type="InterPro" id="IPR018376">
    <property type="entry name" value="Enoyl-CoA_hyd/isom_CS"/>
</dbReference>
<protein>
    <submittedName>
        <fullName evidence="3">Enoyl-CoA hydratase</fullName>
    </submittedName>
</protein>
<dbReference type="Proteomes" id="UP000255265">
    <property type="component" value="Unassembled WGS sequence"/>
</dbReference>
<dbReference type="PANTHER" id="PTHR43802:SF1">
    <property type="entry name" value="IP11341P-RELATED"/>
    <property type="match status" value="1"/>
</dbReference>
<proteinExistence type="inferred from homology"/>
<evidence type="ECO:0000313" key="3">
    <source>
        <dbReference type="EMBL" id="RDI24396.1"/>
    </source>
</evidence>
<evidence type="ECO:0000256" key="2">
    <source>
        <dbReference type="RuleBase" id="RU003707"/>
    </source>
</evidence>
<keyword evidence="4" id="KW-1185">Reference proteome</keyword>
<comment type="caution">
    <text evidence="3">The sequence shown here is derived from an EMBL/GenBank/DDBJ whole genome shotgun (WGS) entry which is preliminary data.</text>
</comment>
<organism evidence="3 4">
    <name type="scientific">Pseudacidovorax intermedius</name>
    <dbReference type="NCBI Taxonomy" id="433924"/>
    <lineage>
        <taxon>Bacteria</taxon>
        <taxon>Pseudomonadati</taxon>
        <taxon>Pseudomonadota</taxon>
        <taxon>Betaproteobacteria</taxon>
        <taxon>Burkholderiales</taxon>
        <taxon>Comamonadaceae</taxon>
        <taxon>Pseudacidovorax</taxon>
    </lineage>
</organism>
<evidence type="ECO:0000256" key="1">
    <source>
        <dbReference type="ARBA" id="ARBA00005254"/>
    </source>
</evidence>
<dbReference type="OrthoDB" id="9807606at2"/>
<dbReference type="AlphaFoldDB" id="A0A370FED7"/>
<dbReference type="Pfam" id="PF00378">
    <property type="entry name" value="ECH_1"/>
    <property type="match status" value="1"/>
</dbReference>
<name>A0A370FED7_9BURK</name>
<dbReference type="Gene3D" id="3.90.226.10">
    <property type="entry name" value="2-enoyl-CoA Hydratase, Chain A, domain 1"/>
    <property type="match status" value="1"/>
</dbReference>
<dbReference type="PANTHER" id="PTHR43802">
    <property type="entry name" value="ENOYL-COA HYDRATASE"/>
    <property type="match status" value="1"/>
</dbReference>
<comment type="similarity">
    <text evidence="1 2">Belongs to the enoyl-CoA hydratase/isomerase family.</text>
</comment>
<reference evidence="3 4" key="1">
    <citation type="submission" date="2018-07" db="EMBL/GenBank/DDBJ databases">
        <title>Genomic Encyclopedia of Type Strains, Phase IV (KMG-IV): sequencing the most valuable type-strain genomes for metagenomic binning, comparative biology and taxonomic classification.</title>
        <authorList>
            <person name="Goeker M."/>
        </authorList>
    </citation>
    <scope>NUCLEOTIDE SEQUENCE [LARGE SCALE GENOMIC DNA]</scope>
    <source>
        <strain evidence="3 4">DSM 21352</strain>
    </source>
</reference>
<dbReference type="EMBL" id="QQAV01000005">
    <property type="protein sequence ID" value="RDI24396.1"/>
    <property type="molecule type" value="Genomic_DNA"/>
</dbReference>
<evidence type="ECO:0000313" key="4">
    <source>
        <dbReference type="Proteomes" id="UP000255265"/>
    </source>
</evidence>
<dbReference type="NCBIfam" id="NF006128">
    <property type="entry name" value="PRK08272.1"/>
    <property type="match status" value="1"/>
</dbReference>
<dbReference type="RefSeq" id="WP_114803339.1">
    <property type="nucleotide sequence ID" value="NZ_QQAV01000005.1"/>
</dbReference>
<gene>
    <name evidence="3" type="ORF">DFR41_105311</name>
</gene>
<dbReference type="InterPro" id="IPR029045">
    <property type="entry name" value="ClpP/crotonase-like_dom_sf"/>
</dbReference>